<organism evidence="7 8">
    <name type="scientific">Azospira inquinata</name>
    <dbReference type="NCBI Taxonomy" id="2785627"/>
    <lineage>
        <taxon>Bacteria</taxon>
        <taxon>Pseudomonadati</taxon>
        <taxon>Pseudomonadota</taxon>
        <taxon>Betaproteobacteria</taxon>
        <taxon>Rhodocyclales</taxon>
        <taxon>Rhodocyclaceae</taxon>
        <taxon>Azospira</taxon>
    </lineage>
</organism>
<evidence type="ECO:0000256" key="4">
    <source>
        <dbReference type="ARBA" id="ARBA00022989"/>
    </source>
</evidence>
<feature type="transmembrane region" description="Helical" evidence="6">
    <location>
        <begin position="35"/>
        <end position="58"/>
    </location>
</feature>
<dbReference type="EMBL" id="CP064782">
    <property type="protein sequence ID" value="QWT49451.1"/>
    <property type="molecule type" value="Genomic_DNA"/>
</dbReference>
<gene>
    <name evidence="7" type="ORF">Azoinq_02200</name>
</gene>
<keyword evidence="5 6" id="KW-0472">Membrane</keyword>
<feature type="transmembrane region" description="Helical" evidence="6">
    <location>
        <begin position="65"/>
        <end position="87"/>
    </location>
</feature>
<evidence type="ECO:0000256" key="3">
    <source>
        <dbReference type="ARBA" id="ARBA00022692"/>
    </source>
</evidence>
<dbReference type="InterPro" id="IPR005171">
    <property type="entry name" value="Cyt_c_oxidase_su4_prok"/>
</dbReference>
<dbReference type="AlphaFoldDB" id="A0A975SNR8"/>
<proteinExistence type="predicted"/>
<dbReference type="Proteomes" id="UP000683428">
    <property type="component" value="Chromosome"/>
</dbReference>
<keyword evidence="3 6" id="KW-0812">Transmembrane</keyword>
<accession>A0A975SNR8</accession>
<keyword evidence="8" id="KW-1185">Reference proteome</keyword>
<keyword evidence="2" id="KW-1003">Cell membrane</keyword>
<reference evidence="7" key="1">
    <citation type="submission" date="2020-11" db="EMBL/GenBank/DDBJ databases">
        <title>Azospira inquinata sp. nov.</title>
        <authorList>
            <person name="Moe W.M."/>
            <person name="Mikes M.C."/>
        </authorList>
    </citation>
    <scope>NUCLEOTIDE SEQUENCE</scope>
    <source>
        <strain evidence="7">Azo-3</strain>
    </source>
</reference>
<feature type="transmembrane region" description="Helical" evidence="6">
    <location>
        <begin position="12"/>
        <end position="29"/>
    </location>
</feature>
<evidence type="ECO:0000256" key="2">
    <source>
        <dbReference type="ARBA" id="ARBA00022475"/>
    </source>
</evidence>
<comment type="subcellular location">
    <subcellularLocation>
        <location evidence="1">Cell membrane</location>
        <topology evidence="1">Multi-pass membrane protein</topology>
    </subcellularLocation>
</comment>
<dbReference type="RefSeq" id="WP_216126999.1">
    <property type="nucleotide sequence ID" value="NZ_CP064782.1"/>
</dbReference>
<dbReference type="GO" id="GO:0005886">
    <property type="term" value="C:plasma membrane"/>
    <property type="evidence" value="ECO:0007669"/>
    <property type="project" value="UniProtKB-SubCell"/>
</dbReference>
<evidence type="ECO:0000256" key="5">
    <source>
        <dbReference type="ARBA" id="ARBA00023136"/>
    </source>
</evidence>
<evidence type="ECO:0000256" key="6">
    <source>
        <dbReference type="SAM" id="Phobius"/>
    </source>
</evidence>
<name>A0A975SNR8_9RHOO</name>
<evidence type="ECO:0000313" key="7">
    <source>
        <dbReference type="EMBL" id="QWT49451.1"/>
    </source>
</evidence>
<dbReference type="KEGG" id="aiq:Azoinq_02200"/>
<dbReference type="Pfam" id="PF03626">
    <property type="entry name" value="COX4_pro"/>
    <property type="match status" value="1"/>
</dbReference>
<evidence type="ECO:0000313" key="8">
    <source>
        <dbReference type="Proteomes" id="UP000683428"/>
    </source>
</evidence>
<evidence type="ECO:0000256" key="1">
    <source>
        <dbReference type="ARBA" id="ARBA00004651"/>
    </source>
</evidence>
<keyword evidence="4 6" id="KW-1133">Transmembrane helix</keyword>
<protein>
    <submittedName>
        <fullName evidence="7">Cytochrome C oxidase subunit IV family protein</fullName>
    </submittedName>
</protein>
<sequence length="92" mass="10011">MTTLRHPCSHSTATWLLLMIATFISWSIGEKGESGLAWAGVLSLITVIKGSAIILDFMGLAKAPALWRGLVLGWLIFVLLLIGLIYWNGVSQ</sequence>